<feature type="domain" description="Tryptophan synthase beta chain-like PALP" evidence="7">
    <location>
        <begin position="7"/>
        <end position="292"/>
    </location>
</feature>
<evidence type="ECO:0000313" key="9">
    <source>
        <dbReference type="Proteomes" id="UP000051658"/>
    </source>
</evidence>
<dbReference type="Proteomes" id="UP000051658">
    <property type="component" value="Unassembled WGS sequence"/>
</dbReference>
<dbReference type="GO" id="GO:0006535">
    <property type="term" value="P:cysteine biosynthetic process from serine"/>
    <property type="evidence" value="ECO:0007669"/>
    <property type="project" value="InterPro"/>
</dbReference>
<evidence type="ECO:0000313" key="8">
    <source>
        <dbReference type="EMBL" id="KRN57573.1"/>
    </source>
</evidence>
<evidence type="ECO:0000256" key="2">
    <source>
        <dbReference type="ARBA" id="ARBA00007103"/>
    </source>
</evidence>
<dbReference type="Pfam" id="PF00291">
    <property type="entry name" value="PALP"/>
    <property type="match status" value="1"/>
</dbReference>
<dbReference type="Gene3D" id="3.40.50.1100">
    <property type="match status" value="2"/>
</dbReference>
<keyword evidence="3" id="KW-0028">Amino-acid biosynthesis</keyword>
<dbReference type="InterPro" id="IPR001926">
    <property type="entry name" value="TrpB-like_PALP"/>
</dbReference>
<dbReference type="PATRIC" id="fig|1449336.4.peg.93"/>
<dbReference type="RefSeq" id="WP_034572590.1">
    <property type="nucleotide sequence ID" value="NZ_JQBS01000006.1"/>
</dbReference>
<protein>
    <submittedName>
        <fullName evidence="8">Cystathionine beta-synthase</fullName>
    </submittedName>
</protein>
<keyword evidence="9" id="KW-1185">Reference proteome</keyword>
<dbReference type="FunFam" id="3.40.50.1100:FF:000016">
    <property type="entry name" value="Cysteine synthase A"/>
    <property type="match status" value="1"/>
</dbReference>
<evidence type="ECO:0000256" key="3">
    <source>
        <dbReference type="ARBA" id="ARBA00022605"/>
    </source>
</evidence>
<dbReference type="InterPro" id="IPR001216">
    <property type="entry name" value="P-phosphate_BS"/>
</dbReference>
<dbReference type="PANTHER" id="PTHR10314">
    <property type="entry name" value="CYSTATHIONINE BETA-SYNTHASE"/>
    <property type="match status" value="1"/>
</dbReference>
<comment type="similarity">
    <text evidence="2">Belongs to the cysteine synthase/cystathionine beta-synthase family.</text>
</comment>
<organism evidence="8 9">
    <name type="scientific">Carnobacterium divergens DSM 20623</name>
    <dbReference type="NCBI Taxonomy" id="1449336"/>
    <lineage>
        <taxon>Bacteria</taxon>
        <taxon>Bacillati</taxon>
        <taxon>Bacillota</taxon>
        <taxon>Bacilli</taxon>
        <taxon>Lactobacillales</taxon>
        <taxon>Carnobacteriaceae</taxon>
        <taxon>Carnobacterium</taxon>
    </lineage>
</organism>
<gene>
    <name evidence="8" type="ORF">IV74_GL000093</name>
</gene>
<keyword evidence="4" id="KW-0808">Transferase</keyword>
<dbReference type="eggNOG" id="COG0031">
    <property type="taxonomic scope" value="Bacteria"/>
</dbReference>
<sequence>MLFHSVNELIGNTPLLEIKGFDVPQGTKIFAKLEMFNPGGSVKDRLGVKLIEGALTDGSLTTDSVIIEPTAGNTGIGLALAAQKHNIAVLFVVPEKFSEEKQALMKALGATIVHTPTKDGMAGAIKKAEELAKEMPNSFLPKQFENPNNPLTYYETLGPEIKHDFPTTPITSFVAGAGSGGTFSGTARYLKEIDSTTRTCIVEPVGSILNGGAPHGHDTEGIGMEFIPDFVNQTLFDEIYTISDEEAFYYVKALAKEAGLFVGSSSGAAFCACLKEAAILPAGSHIVTVFPDSSERYLSQKIYR</sequence>
<comment type="caution">
    <text evidence="8">The sequence shown here is derived from an EMBL/GenBank/DDBJ whole genome shotgun (WGS) entry which is preliminary data.</text>
</comment>
<dbReference type="GeneID" id="89587675"/>
<dbReference type="InterPro" id="IPR050214">
    <property type="entry name" value="Cys_Synth/Cystath_Beta-Synth"/>
</dbReference>
<keyword evidence="5" id="KW-0663">Pyridoxal phosphate</keyword>
<evidence type="ECO:0000256" key="6">
    <source>
        <dbReference type="ARBA" id="ARBA00023192"/>
    </source>
</evidence>
<dbReference type="FunFam" id="3.40.50.1100:FF:000118">
    <property type="entry name" value="Related to CYS4-cystathionine beta-synthase"/>
    <property type="match status" value="1"/>
</dbReference>
<dbReference type="SUPFAM" id="SSF53686">
    <property type="entry name" value="Tryptophan synthase beta subunit-like PLP-dependent enzymes"/>
    <property type="match status" value="1"/>
</dbReference>
<dbReference type="EMBL" id="JQBS01000006">
    <property type="protein sequence ID" value="KRN57573.1"/>
    <property type="molecule type" value="Genomic_DNA"/>
</dbReference>
<accession>A0A0R2I539</accession>
<evidence type="ECO:0000256" key="4">
    <source>
        <dbReference type="ARBA" id="ARBA00022679"/>
    </source>
</evidence>
<proteinExistence type="inferred from homology"/>
<evidence type="ECO:0000256" key="5">
    <source>
        <dbReference type="ARBA" id="ARBA00022898"/>
    </source>
</evidence>
<keyword evidence="6" id="KW-0198">Cysteine biosynthesis</keyword>
<evidence type="ECO:0000259" key="7">
    <source>
        <dbReference type="Pfam" id="PF00291"/>
    </source>
</evidence>
<evidence type="ECO:0000256" key="1">
    <source>
        <dbReference type="ARBA" id="ARBA00001933"/>
    </source>
</evidence>
<reference evidence="8 9" key="1">
    <citation type="journal article" date="2015" name="Genome Announc.">
        <title>Expanding the biotechnology potential of lactobacilli through comparative genomics of 213 strains and associated genera.</title>
        <authorList>
            <person name="Sun Z."/>
            <person name="Harris H.M."/>
            <person name="McCann A."/>
            <person name="Guo C."/>
            <person name="Argimon S."/>
            <person name="Zhang W."/>
            <person name="Yang X."/>
            <person name="Jeffery I.B."/>
            <person name="Cooney J.C."/>
            <person name="Kagawa T.F."/>
            <person name="Liu W."/>
            <person name="Song Y."/>
            <person name="Salvetti E."/>
            <person name="Wrobel A."/>
            <person name="Rasinkangas P."/>
            <person name="Parkhill J."/>
            <person name="Rea M.C."/>
            <person name="O'Sullivan O."/>
            <person name="Ritari J."/>
            <person name="Douillard F.P."/>
            <person name="Paul Ross R."/>
            <person name="Yang R."/>
            <person name="Briner A.E."/>
            <person name="Felis G.E."/>
            <person name="de Vos W.M."/>
            <person name="Barrangou R."/>
            <person name="Klaenhammer T.R."/>
            <person name="Caufield P.W."/>
            <person name="Cui Y."/>
            <person name="Zhang H."/>
            <person name="O'Toole P.W."/>
        </authorList>
    </citation>
    <scope>NUCLEOTIDE SEQUENCE [LARGE SCALE GENOMIC DNA]</scope>
    <source>
        <strain evidence="8 9">DSM 20623</strain>
    </source>
</reference>
<dbReference type="PROSITE" id="PS00901">
    <property type="entry name" value="CYS_SYNTHASE"/>
    <property type="match status" value="1"/>
</dbReference>
<name>A0A0R2I539_CARDV</name>
<dbReference type="AlphaFoldDB" id="A0A0R2I539"/>
<dbReference type="GO" id="GO:0016765">
    <property type="term" value="F:transferase activity, transferring alkyl or aryl (other than methyl) groups"/>
    <property type="evidence" value="ECO:0007669"/>
    <property type="project" value="UniProtKB-ARBA"/>
</dbReference>
<comment type="cofactor">
    <cofactor evidence="1">
        <name>pyridoxal 5'-phosphate</name>
        <dbReference type="ChEBI" id="CHEBI:597326"/>
    </cofactor>
</comment>
<dbReference type="CDD" id="cd01561">
    <property type="entry name" value="CBS_like"/>
    <property type="match status" value="1"/>
</dbReference>
<dbReference type="InterPro" id="IPR036052">
    <property type="entry name" value="TrpB-like_PALP_sf"/>
</dbReference>